<accession>A0ACC1AE46</accession>
<organism evidence="1 2">
    <name type="scientific">Pistacia atlantica</name>
    <dbReference type="NCBI Taxonomy" id="434234"/>
    <lineage>
        <taxon>Eukaryota</taxon>
        <taxon>Viridiplantae</taxon>
        <taxon>Streptophyta</taxon>
        <taxon>Embryophyta</taxon>
        <taxon>Tracheophyta</taxon>
        <taxon>Spermatophyta</taxon>
        <taxon>Magnoliopsida</taxon>
        <taxon>eudicotyledons</taxon>
        <taxon>Gunneridae</taxon>
        <taxon>Pentapetalae</taxon>
        <taxon>rosids</taxon>
        <taxon>malvids</taxon>
        <taxon>Sapindales</taxon>
        <taxon>Anacardiaceae</taxon>
        <taxon>Pistacia</taxon>
    </lineage>
</organism>
<reference evidence="2" key="1">
    <citation type="journal article" date="2023" name="G3 (Bethesda)">
        <title>Genome assembly and association tests identify interacting loci associated with vigor, precocity, and sex in interspecific pistachio rootstocks.</title>
        <authorList>
            <person name="Palmer W."/>
            <person name="Jacygrad E."/>
            <person name="Sagayaradj S."/>
            <person name="Cavanaugh K."/>
            <person name="Han R."/>
            <person name="Bertier L."/>
            <person name="Beede B."/>
            <person name="Kafkas S."/>
            <person name="Golino D."/>
            <person name="Preece J."/>
            <person name="Michelmore R."/>
        </authorList>
    </citation>
    <scope>NUCLEOTIDE SEQUENCE [LARGE SCALE GENOMIC DNA]</scope>
</reference>
<evidence type="ECO:0000313" key="1">
    <source>
        <dbReference type="EMBL" id="KAJ0085062.1"/>
    </source>
</evidence>
<keyword evidence="2" id="KW-1185">Reference proteome</keyword>
<gene>
    <name evidence="1" type="ORF">Patl1_08102</name>
</gene>
<proteinExistence type="predicted"/>
<comment type="caution">
    <text evidence="1">The sequence shown here is derived from an EMBL/GenBank/DDBJ whole genome shotgun (WGS) entry which is preliminary data.</text>
</comment>
<evidence type="ECO:0000313" key="2">
    <source>
        <dbReference type="Proteomes" id="UP001164250"/>
    </source>
</evidence>
<protein>
    <submittedName>
        <fullName evidence="1">Uncharacterized protein</fullName>
    </submittedName>
</protein>
<sequence length="67" mass="7232">MFWLVFLLVGNTQGSGHSSQVFKVSPTKSHNSPRTISGFFPKGVPIPPSGPSKKHNDIGLESSDRLP</sequence>
<dbReference type="EMBL" id="CM047906">
    <property type="protein sequence ID" value="KAJ0085062.1"/>
    <property type="molecule type" value="Genomic_DNA"/>
</dbReference>
<name>A0ACC1AE46_9ROSI</name>
<dbReference type="Proteomes" id="UP001164250">
    <property type="component" value="Chromosome 10"/>
</dbReference>